<feature type="region of interest" description="Disordered" evidence="6">
    <location>
        <begin position="1054"/>
        <end position="1135"/>
    </location>
</feature>
<feature type="compositionally biased region" description="Polar residues" evidence="6">
    <location>
        <begin position="589"/>
        <end position="615"/>
    </location>
</feature>
<dbReference type="GO" id="GO:0031110">
    <property type="term" value="P:regulation of microtubule polymerization or depolymerization"/>
    <property type="evidence" value="ECO:0007669"/>
    <property type="project" value="UniProtKB-ARBA"/>
</dbReference>
<dbReference type="Proteomes" id="UP001160483">
    <property type="component" value="Unassembled WGS sequence"/>
</dbReference>
<feature type="compositionally biased region" description="Polar residues" evidence="6">
    <location>
        <begin position="713"/>
        <end position="726"/>
    </location>
</feature>
<dbReference type="InterPro" id="IPR024395">
    <property type="entry name" value="CLASP_N_dom"/>
</dbReference>
<keyword evidence="2" id="KW-0963">Cytoplasm</keyword>
<dbReference type="EMBL" id="CAKKTJ010000145">
    <property type="protein sequence ID" value="CAH0476207.1"/>
    <property type="molecule type" value="Genomic_DNA"/>
</dbReference>
<feature type="domain" description="TOG" evidence="7">
    <location>
        <begin position="804"/>
        <end position="1047"/>
    </location>
</feature>
<organism evidence="8 9">
    <name type="scientific">Peronospora belbahrii</name>
    <dbReference type="NCBI Taxonomy" id="622444"/>
    <lineage>
        <taxon>Eukaryota</taxon>
        <taxon>Sar</taxon>
        <taxon>Stramenopiles</taxon>
        <taxon>Oomycota</taxon>
        <taxon>Peronosporomycetes</taxon>
        <taxon>Peronosporales</taxon>
        <taxon>Peronosporaceae</taxon>
        <taxon>Peronospora</taxon>
    </lineage>
</organism>
<gene>
    <name evidence="8" type="ORF">PBS003_LOCUS2995</name>
</gene>
<feature type="domain" description="TOG" evidence="7">
    <location>
        <begin position="2"/>
        <end position="223"/>
    </location>
</feature>
<dbReference type="Gene3D" id="1.25.10.10">
    <property type="entry name" value="Leucine-rich Repeat Variant"/>
    <property type="match status" value="4"/>
</dbReference>
<evidence type="ECO:0000256" key="5">
    <source>
        <dbReference type="PROSITE-ProRule" id="PRU00103"/>
    </source>
</evidence>
<evidence type="ECO:0000256" key="4">
    <source>
        <dbReference type="ARBA" id="ARBA00023212"/>
    </source>
</evidence>
<dbReference type="GO" id="GO:0008017">
    <property type="term" value="F:microtubule binding"/>
    <property type="evidence" value="ECO:0007669"/>
    <property type="project" value="TreeGrafter"/>
</dbReference>
<dbReference type="PROSITE" id="PS50077">
    <property type="entry name" value="HEAT_REPEAT"/>
    <property type="match status" value="2"/>
</dbReference>
<name>A0AAU9KZU3_9STRA</name>
<dbReference type="PANTHER" id="PTHR21567:SF9">
    <property type="entry name" value="CLIP-ASSOCIATING PROTEIN"/>
    <property type="match status" value="1"/>
</dbReference>
<feature type="compositionally biased region" description="Polar residues" evidence="6">
    <location>
        <begin position="1057"/>
        <end position="1076"/>
    </location>
</feature>
<accession>A0AAU9KZU3</accession>
<dbReference type="SMART" id="SM01349">
    <property type="entry name" value="TOG"/>
    <property type="match status" value="4"/>
</dbReference>
<evidence type="ECO:0000256" key="3">
    <source>
        <dbReference type="ARBA" id="ARBA00022737"/>
    </source>
</evidence>
<evidence type="ECO:0000256" key="2">
    <source>
        <dbReference type="ARBA" id="ARBA00022490"/>
    </source>
</evidence>
<feature type="region of interest" description="Disordered" evidence="6">
    <location>
        <begin position="589"/>
        <end position="650"/>
    </location>
</feature>
<feature type="compositionally biased region" description="Polar residues" evidence="6">
    <location>
        <begin position="1092"/>
        <end position="1132"/>
    </location>
</feature>
<feature type="repeat" description="HEAT" evidence="5">
    <location>
        <begin position="158"/>
        <end position="196"/>
    </location>
</feature>
<keyword evidence="4" id="KW-0206">Cytoskeleton</keyword>
<evidence type="ECO:0000256" key="1">
    <source>
        <dbReference type="ARBA" id="ARBA00004245"/>
    </source>
</evidence>
<feature type="domain" description="TOG" evidence="7">
    <location>
        <begin position="1151"/>
        <end position="1401"/>
    </location>
</feature>
<dbReference type="GO" id="GO:0000226">
    <property type="term" value="P:microtubule cytoskeleton organization"/>
    <property type="evidence" value="ECO:0007669"/>
    <property type="project" value="UniProtKB-ARBA"/>
</dbReference>
<evidence type="ECO:0000256" key="6">
    <source>
        <dbReference type="SAM" id="MobiDB-lite"/>
    </source>
</evidence>
<proteinExistence type="predicted"/>
<feature type="region of interest" description="Disordered" evidence="6">
    <location>
        <begin position="708"/>
        <end position="729"/>
    </location>
</feature>
<dbReference type="Pfam" id="PF21040">
    <property type="entry name" value="CEP104-like_TOG"/>
    <property type="match status" value="2"/>
</dbReference>
<dbReference type="InterPro" id="IPR016024">
    <property type="entry name" value="ARM-type_fold"/>
</dbReference>
<evidence type="ECO:0000313" key="9">
    <source>
        <dbReference type="Proteomes" id="UP001160483"/>
    </source>
</evidence>
<comment type="caution">
    <text evidence="8">The sequence shown here is derived from an EMBL/GenBank/DDBJ whole genome shotgun (WGS) entry which is preliminary data.</text>
</comment>
<dbReference type="GO" id="GO:0000278">
    <property type="term" value="P:mitotic cell cycle"/>
    <property type="evidence" value="ECO:0007669"/>
    <property type="project" value="UniProtKB-ARBA"/>
</dbReference>
<feature type="domain" description="TOG" evidence="7">
    <location>
        <begin position="322"/>
        <end position="565"/>
    </location>
</feature>
<dbReference type="InterPro" id="IPR021133">
    <property type="entry name" value="HEAT_type_2"/>
</dbReference>
<dbReference type="InterPro" id="IPR034085">
    <property type="entry name" value="TOG"/>
</dbReference>
<dbReference type="GO" id="GO:1902903">
    <property type="term" value="P:regulation of supramolecular fiber organization"/>
    <property type="evidence" value="ECO:0007669"/>
    <property type="project" value="UniProtKB-ARBA"/>
</dbReference>
<evidence type="ECO:0000313" key="8">
    <source>
        <dbReference type="EMBL" id="CAH0476207.1"/>
    </source>
</evidence>
<dbReference type="GO" id="GO:0005819">
    <property type="term" value="C:spindle"/>
    <property type="evidence" value="ECO:0007669"/>
    <property type="project" value="UniProtKB-ARBA"/>
</dbReference>
<dbReference type="PANTHER" id="PTHR21567">
    <property type="entry name" value="CLASP"/>
    <property type="match status" value="1"/>
</dbReference>
<sequence>MEEIAALLSSSTTKQRLAGITGLLAQLRRQKGVVEPSATLITHILQCLRDHNSKITMGALEILELLLAHVSENTLPRSSWKLLWLSLMERLGDNKLPVREKAVHVIVEVSIVLDVSLVLEKLQLCMKHKNWRTREQSLHAIWRCLEKHKLFKEKQDELLDDVLKLLEDSSKDVRNAAMTTLEKFYVYIGPSLLTDLQDKSIRAGHMATLEERFEQIPLYSQSSRSCASVAQSHDNASTSSSVAAPGVGLPETLSSMLSSYDLQASSSSSSSVARYLESVRNRTFNEAKAAAVSADGERSSSQEFSASNKVAQGCSSFETNSDDISDKEIQKQIGMIFDKLQLDNDWDKRVVGLKSLQELTNRCAKASNRRTAISSLSRGLRLIRERLCQQVIDLRSSVSREACETIQTLAKTLRDEFNAHAEICLGNLLKSTYVTIQVISTAADATIQTMIKSTSNGYARVIPKLVECAKSRNHVLRYNAVCYLTLALQQWSISFLSKHSDIFVPIMPVILRDALGDVRAQSRKCYWSFHHLFPNEAESIFARLDGSTQKKIKDDTSRYTAKAARQTDYSSLDTAVSQNNEVELARFRSTNASQPPVSTSAPANLMTFSDNQPRGLTSEEAATEKLPRRVLGGSSSENGLDGAEDSTQTSRMLAQRPMRVGLAARPKPLVSQDVLGVNETKKSAAMGPVRVRNAPNLLPIRHATDESIDTSRQEFSTTGQYTNSKPVSKVQRVQRAVEAHAPASMEIDESEVAGPKRLPIASMPSLTASNALSSKTNIVSRGDSGDNKQMRVAPVKMSETSNIALLPDTDQLEEALRNFESRSWSTRLEAAEYIGKLIQKRDDQIANVTSGDRKVDGRIMVAFIKHLGDAHYRVAQGVLKNFLPLLKLLNSTQLLLPHLKTILPKLFQKFVDTKESIRMVAKENLEHIASTVDSSSLTAVVISMLGDGSNMKVKAAMCHYLRELLPKAEGYMKNGANNSHMRSFLLKIALLVDADVPVSVSSACGELVSVSAQHYSLEMEAALGLLPPSKRLVVAKILKSKKIVLGNIVFHKPPLSSAPQSTQSQDVDSDTQNTEHAASKPERSRKRPKSPNMGSFGSARQNSQKRINTTSKSGTEDQNIDVQTTDPAGSQQTREEVVKAASSQRSLLSCALPSPSAAFVDKNRNQVVEDMLDILEQTNTSEMEVKHALYKTLHGIKITSSETWDRCFQRLLLLLLDGAIEKNINALKVLQTLVLAQPCRAQVFSKLLLERLIDALGDQSDVASHLIERILHDVVSKAKDYEQILSILITLLSSKSPPVLQVILRLVTLCLQQCEQCDTRDVTFLRQHEMVDDSLLSVLTTCLSHSSSNVRKHAVDCLVALYFALLDDRVIVTKYLTVKVDDTLQRLVEIFIDRAKIERHHVGLSPYKTKKTFSVSRGAETAAKGIRAVEEICSDIFQGTFQPVFCETAQEDSMAIKTTEEIAALVVKWTEKK</sequence>
<reference evidence="8" key="1">
    <citation type="submission" date="2021-11" db="EMBL/GenBank/DDBJ databases">
        <authorList>
            <person name="Islam A."/>
            <person name="Islam S."/>
            <person name="Flora M.S."/>
            <person name="Rahman M."/>
            <person name="Ziaur R.M."/>
            <person name="Epstein J.H."/>
            <person name="Hassan M."/>
            <person name="Klassen M."/>
            <person name="Woodard K."/>
            <person name="Webb A."/>
            <person name="Webby R.J."/>
            <person name="El Zowalaty M.E."/>
        </authorList>
    </citation>
    <scope>NUCLEOTIDE SEQUENCE</scope>
    <source>
        <strain evidence="8">Pbs3</strain>
    </source>
</reference>
<evidence type="ECO:0000259" key="7">
    <source>
        <dbReference type="SMART" id="SM01349"/>
    </source>
</evidence>
<dbReference type="SUPFAM" id="SSF48371">
    <property type="entry name" value="ARM repeat"/>
    <property type="match status" value="2"/>
</dbReference>
<protein>
    <recommendedName>
        <fullName evidence="7">TOG domain-containing protein</fullName>
    </recommendedName>
</protein>
<dbReference type="Pfam" id="PF12348">
    <property type="entry name" value="CLASP_N"/>
    <property type="match status" value="1"/>
</dbReference>
<dbReference type="InterPro" id="IPR011989">
    <property type="entry name" value="ARM-like"/>
</dbReference>
<comment type="subcellular location">
    <subcellularLocation>
        <location evidence="1">Cytoplasm</location>
        <location evidence="1">Cytoskeleton</location>
    </subcellularLocation>
</comment>
<feature type="repeat" description="HEAT" evidence="5">
    <location>
        <begin position="902"/>
        <end position="939"/>
    </location>
</feature>
<keyword evidence="3" id="KW-0677">Repeat</keyword>
<dbReference type="GO" id="GO:0005881">
    <property type="term" value="C:cytoplasmic microtubule"/>
    <property type="evidence" value="ECO:0007669"/>
    <property type="project" value="TreeGrafter"/>
</dbReference>